<evidence type="ECO:0000313" key="1">
    <source>
        <dbReference type="EMBL" id="QJW95273.1"/>
    </source>
</evidence>
<sequence length="44" mass="5084">MRYHDECQDRRVPLGSGITEAVCKTIFTQRPMLCGTRWTEAGLR</sequence>
<dbReference type="KEGG" id="ftj:FTUN_2815"/>
<accession>A0A6M5YPQ1</accession>
<dbReference type="Proteomes" id="UP000503447">
    <property type="component" value="Chromosome"/>
</dbReference>
<proteinExistence type="predicted"/>
<keyword evidence="2" id="KW-1185">Reference proteome</keyword>
<name>A0A6M5YPQ1_9BACT</name>
<reference evidence="2" key="1">
    <citation type="submission" date="2020-05" db="EMBL/GenBank/DDBJ databases">
        <title>Frigoriglobus tundricola gen. nov., sp. nov., a psychrotolerant cellulolytic planctomycete of the family Gemmataceae with two divergent copies of 16S rRNA gene.</title>
        <authorList>
            <person name="Kulichevskaya I.S."/>
            <person name="Ivanova A.A."/>
            <person name="Naumoff D.G."/>
            <person name="Beletsky A.V."/>
            <person name="Rijpstra W.I.C."/>
            <person name="Sinninghe Damste J.S."/>
            <person name="Mardanov A.V."/>
            <person name="Ravin N.V."/>
            <person name="Dedysh S.N."/>
        </authorList>
    </citation>
    <scope>NUCLEOTIDE SEQUENCE [LARGE SCALE GENOMIC DNA]</scope>
    <source>
        <strain evidence="2">PL17</strain>
    </source>
</reference>
<dbReference type="EMBL" id="CP053452">
    <property type="protein sequence ID" value="QJW95273.1"/>
    <property type="molecule type" value="Genomic_DNA"/>
</dbReference>
<dbReference type="AlphaFoldDB" id="A0A6M5YPQ1"/>
<evidence type="ECO:0000313" key="2">
    <source>
        <dbReference type="Proteomes" id="UP000503447"/>
    </source>
</evidence>
<organism evidence="1 2">
    <name type="scientific">Frigoriglobus tundricola</name>
    <dbReference type="NCBI Taxonomy" id="2774151"/>
    <lineage>
        <taxon>Bacteria</taxon>
        <taxon>Pseudomonadati</taxon>
        <taxon>Planctomycetota</taxon>
        <taxon>Planctomycetia</taxon>
        <taxon>Gemmatales</taxon>
        <taxon>Gemmataceae</taxon>
        <taxon>Frigoriglobus</taxon>
    </lineage>
</organism>
<gene>
    <name evidence="1" type="ORF">FTUN_2815</name>
</gene>
<protein>
    <submittedName>
        <fullName evidence="1">Uncharacterized protein</fullName>
    </submittedName>
</protein>